<feature type="transmembrane region" description="Helical" evidence="7">
    <location>
        <begin position="66"/>
        <end position="86"/>
    </location>
</feature>
<dbReference type="PANTHER" id="PTHR43663">
    <property type="entry name" value="CHROMATE TRANSPORT PROTEIN-RELATED"/>
    <property type="match status" value="1"/>
</dbReference>
<evidence type="ECO:0000256" key="1">
    <source>
        <dbReference type="ARBA" id="ARBA00004651"/>
    </source>
</evidence>
<sequence length="160" mass="16312">MGNLISVAGSAPGGVGVNAAAFIGYRLSGISGAILAVIGITLPTLVIVSALSLVYSHIHTLPKVMAALKGIHAGIIALILIAAYRMAKASFMDKTTVAIGIASLGLLLATSIHPIIIIALGIAAGLLTGVIKSLMGIAMYKEKANKTGAKTELVFPEYYI</sequence>
<dbReference type="PANTHER" id="PTHR43663:SF1">
    <property type="entry name" value="CHROMATE TRANSPORTER"/>
    <property type="match status" value="1"/>
</dbReference>
<evidence type="ECO:0000256" key="7">
    <source>
        <dbReference type="SAM" id="Phobius"/>
    </source>
</evidence>
<dbReference type="Proteomes" id="UP001649230">
    <property type="component" value="Chromosome"/>
</dbReference>
<dbReference type="InterPro" id="IPR052518">
    <property type="entry name" value="CHR_Transporter"/>
</dbReference>
<evidence type="ECO:0000256" key="4">
    <source>
        <dbReference type="ARBA" id="ARBA00022692"/>
    </source>
</evidence>
<evidence type="ECO:0000256" key="6">
    <source>
        <dbReference type="ARBA" id="ARBA00023136"/>
    </source>
</evidence>
<evidence type="ECO:0000313" key="9">
    <source>
        <dbReference type="Proteomes" id="UP001649230"/>
    </source>
</evidence>
<keyword evidence="9" id="KW-1185">Reference proteome</keyword>
<keyword evidence="3" id="KW-1003">Cell membrane</keyword>
<feature type="transmembrane region" description="Helical" evidence="7">
    <location>
        <begin position="29"/>
        <end position="54"/>
    </location>
</feature>
<keyword evidence="5 7" id="KW-1133">Transmembrane helix</keyword>
<name>A0ABY3SEC1_9BACL</name>
<dbReference type="InterPro" id="IPR003370">
    <property type="entry name" value="Chromate_transpt"/>
</dbReference>
<keyword evidence="4 7" id="KW-0812">Transmembrane</keyword>
<accession>A0ABY3SEC1</accession>
<dbReference type="EMBL" id="CP090978">
    <property type="protein sequence ID" value="UJF32343.1"/>
    <property type="molecule type" value="Genomic_DNA"/>
</dbReference>
<comment type="subcellular location">
    <subcellularLocation>
        <location evidence="1">Cell membrane</location>
        <topology evidence="1">Multi-pass membrane protein</topology>
    </subcellularLocation>
</comment>
<organism evidence="8 9">
    <name type="scientific">Paenibacillus hexagrammi</name>
    <dbReference type="NCBI Taxonomy" id="2908839"/>
    <lineage>
        <taxon>Bacteria</taxon>
        <taxon>Bacillati</taxon>
        <taxon>Bacillota</taxon>
        <taxon>Bacilli</taxon>
        <taxon>Bacillales</taxon>
        <taxon>Paenibacillaceae</taxon>
        <taxon>Paenibacillus</taxon>
    </lineage>
</organism>
<evidence type="ECO:0000256" key="5">
    <source>
        <dbReference type="ARBA" id="ARBA00022989"/>
    </source>
</evidence>
<protein>
    <submittedName>
        <fullName evidence="8">Chromate transporter</fullName>
    </submittedName>
</protein>
<gene>
    <name evidence="8" type="ORF">L0M14_21945</name>
</gene>
<keyword evidence="6 7" id="KW-0472">Membrane</keyword>
<feature type="transmembrane region" description="Helical" evidence="7">
    <location>
        <begin position="98"/>
        <end position="131"/>
    </location>
</feature>
<dbReference type="Pfam" id="PF02417">
    <property type="entry name" value="Chromate_transp"/>
    <property type="match status" value="1"/>
</dbReference>
<comment type="similarity">
    <text evidence="2">Belongs to the chromate ion transporter (CHR) (TC 2.A.51) family.</text>
</comment>
<evidence type="ECO:0000256" key="2">
    <source>
        <dbReference type="ARBA" id="ARBA00005262"/>
    </source>
</evidence>
<evidence type="ECO:0000313" key="8">
    <source>
        <dbReference type="EMBL" id="UJF32343.1"/>
    </source>
</evidence>
<reference evidence="8 9" key="1">
    <citation type="journal article" date="2024" name="Int. J. Syst. Evol. Microbiol.">
        <title>Paenibacillus hexagrammi sp. nov., a novel bacterium isolated from the gut content of Hexagrammos agrammus.</title>
        <authorList>
            <person name="Jung H.K."/>
            <person name="Kim D.G."/>
            <person name="Zin H."/>
            <person name="Park J."/>
            <person name="Jung H."/>
            <person name="Kim Y.O."/>
            <person name="Kong H.J."/>
            <person name="Kim J.W."/>
            <person name="Kim Y.S."/>
        </authorList>
    </citation>
    <scope>NUCLEOTIDE SEQUENCE [LARGE SCALE GENOMIC DNA]</scope>
    <source>
        <strain evidence="8 9">YPD9-1</strain>
    </source>
</reference>
<proteinExistence type="inferred from homology"/>
<evidence type="ECO:0000256" key="3">
    <source>
        <dbReference type="ARBA" id="ARBA00022475"/>
    </source>
</evidence>